<proteinExistence type="predicted"/>
<sequence>MVGPYLNRSGLYYCVTLSKDWFRVFTPHLWKHVQLRCPREPQSRASSEQPTQDQKDSWFQQLKRSIKAGGLDRNGQFVHTFDCRHYEAVELLASRGVTCTGLRVLKLGPYPAPDLPSFKSRKLVYMLDEKNYDFIQLLEVIPESIVYLELKEWNSNKGTREYDRDLRAMEYQSGGDSDSDFEDRNGQGEEARFIRLKELGFYDYAFDYNKRTMEYIIKNSPSLELLSLQDTYLTHSSQAALKTPFSLLSSNHAPVSEKLGRLSRRKAGWMTLGLPTTWSSRDEDEFGPLSTAAILKHAPTLENVRLDWYRKFSRAAADELFRAASNIQRLDARVGESVADEKSN</sequence>
<evidence type="ECO:0000313" key="1">
    <source>
        <dbReference type="EMBL" id="KAF9151718.1"/>
    </source>
</evidence>
<reference evidence="1" key="1">
    <citation type="journal article" date="2020" name="Fungal Divers.">
        <title>Resolving the Mortierellaceae phylogeny through synthesis of multi-gene phylogenetics and phylogenomics.</title>
        <authorList>
            <person name="Vandepol N."/>
            <person name="Liber J."/>
            <person name="Desiro A."/>
            <person name="Na H."/>
            <person name="Kennedy M."/>
            <person name="Barry K."/>
            <person name="Grigoriev I.V."/>
            <person name="Miller A.N."/>
            <person name="O'Donnell K."/>
            <person name="Stajich J.E."/>
            <person name="Bonito G."/>
        </authorList>
    </citation>
    <scope>NUCLEOTIDE SEQUENCE</scope>
    <source>
        <strain evidence="1">NRRL 6426</strain>
    </source>
</reference>
<dbReference type="EMBL" id="JAAAUQ010000299">
    <property type="protein sequence ID" value="KAF9151718.1"/>
    <property type="molecule type" value="Genomic_DNA"/>
</dbReference>
<dbReference type="Gene3D" id="3.80.10.10">
    <property type="entry name" value="Ribonuclease Inhibitor"/>
    <property type="match status" value="1"/>
</dbReference>
<comment type="caution">
    <text evidence="1">The sequence shown here is derived from an EMBL/GenBank/DDBJ whole genome shotgun (WGS) entry which is preliminary data.</text>
</comment>
<name>A0A9P5RZU9_9FUNG</name>
<evidence type="ECO:0000313" key="2">
    <source>
        <dbReference type="Proteomes" id="UP000748756"/>
    </source>
</evidence>
<keyword evidence="2" id="KW-1185">Reference proteome</keyword>
<accession>A0A9P5RZU9</accession>
<dbReference type="Proteomes" id="UP000748756">
    <property type="component" value="Unassembled WGS sequence"/>
</dbReference>
<dbReference type="AlphaFoldDB" id="A0A9P5RZU9"/>
<protein>
    <submittedName>
        <fullName evidence="1">Uncharacterized protein</fullName>
    </submittedName>
</protein>
<gene>
    <name evidence="1" type="ORF">BG015_006293</name>
</gene>
<organism evidence="1 2">
    <name type="scientific">Linnemannia schmuckeri</name>
    <dbReference type="NCBI Taxonomy" id="64567"/>
    <lineage>
        <taxon>Eukaryota</taxon>
        <taxon>Fungi</taxon>
        <taxon>Fungi incertae sedis</taxon>
        <taxon>Mucoromycota</taxon>
        <taxon>Mortierellomycotina</taxon>
        <taxon>Mortierellomycetes</taxon>
        <taxon>Mortierellales</taxon>
        <taxon>Mortierellaceae</taxon>
        <taxon>Linnemannia</taxon>
    </lineage>
</organism>
<dbReference type="InterPro" id="IPR032675">
    <property type="entry name" value="LRR_dom_sf"/>
</dbReference>
<dbReference type="OrthoDB" id="2419154at2759"/>